<evidence type="ECO:0000313" key="2">
    <source>
        <dbReference type="Proteomes" id="UP000828390"/>
    </source>
</evidence>
<dbReference type="Proteomes" id="UP000828390">
    <property type="component" value="Unassembled WGS sequence"/>
</dbReference>
<dbReference type="AlphaFoldDB" id="A0A9D4G3N9"/>
<reference evidence="1" key="1">
    <citation type="journal article" date="2019" name="bioRxiv">
        <title>The Genome of the Zebra Mussel, Dreissena polymorpha: A Resource for Invasive Species Research.</title>
        <authorList>
            <person name="McCartney M.A."/>
            <person name="Auch B."/>
            <person name="Kono T."/>
            <person name="Mallez S."/>
            <person name="Zhang Y."/>
            <person name="Obille A."/>
            <person name="Becker A."/>
            <person name="Abrahante J.E."/>
            <person name="Garbe J."/>
            <person name="Badalamenti J.P."/>
            <person name="Herman A."/>
            <person name="Mangelson H."/>
            <person name="Liachko I."/>
            <person name="Sullivan S."/>
            <person name="Sone E.D."/>
            <person name="Koren S."/>
            <person name="Silverstein K.A.T."/>
            <person name="Beckman K.B."/>
            <person name="Gohl D.M."/>
        </authorList>
    </citation>
    <scope>NUCLEOTIDE SEQUENCE</scope>
    <source>
        <strain evidence="1">Duluth1</strain>
        <tissue evidence="1">Whole animal</tissue>
    </source>
</reference>
<accession>A0A9D4G3N9</accession>
<evidence type="ECO:0000313" key="1">
    <source>
        <dbReference type="EMBL" id="KAH3809607.1"/>
    </source>
</evidence>
<comment type="caution">
    <text evidence="1">The sequence shown here is derived from an EMBL/GenBank/DDBJ whole genome shotgun (WGS) entry which is preliminary data.</text>
</comment>
<dbReference type="EMBL" id="JAIWYP010000006">
    <property type="protein sequence ID" value="KAH3809607.1"/>
    <property type="molecule type" value="Genomic_DNA"/>
</dbReference>
<sequence length="61" mass="7001">MFQTEKYTTRPILSTKRFKSGLNKANTRTFLGANLGNDTELMLTCITLKLKSHCNTKNHRI</sequence>
<gene>
    <name evidence="1" type="ORF">DPMN_137981</name>
</gene>
<reference evidence="1" key="2">
    <citation type="submission" date="2020-11" db="EMBL/GenBank/DDBJ databases">
        <authorList>
            <person name="McCartney M.A."/>
            <person name="Auch B."/>
            <person name="Kono T."/>
            <person name="Mallez S."/>
            <person name="Becker A."/>
            <person name="Gohl D.M."/>
            <person name="Silverstein K.A.T."/>
            <person name="Koren S."/>
            <person name="Bechman K.B."/>
            <person name="Herman A."/>
            <person name="Abrahante J.E."/>
            <person name="Garbe J."/>
        </authorList>
    </citation>
    <scope>NUCLEOTIDE SEQUENCE</scope>
    <source>
        <strain evidence="1">Duluth1</strain>
        <tissue evidence="1">Whole animal</tissue>
    </source>
</reference>
<name>A0A9D4G3N9_DREPO</name>
<keyword evidence="2" id="KW-1185">Reference proteome</keyword>
<proteinExistence type="predicted"/>
<protein>
    <submittedName>
        <fullName evidence="1">Uncharacterized protein</fullName>
    </submittedName>
</protein>
<organism evidence="1 2">
    <name type="scientific">Dreissena polymorpha</name>
    <name type="common">Zebra mussel</name>
    <name type="synonym">Mytilus polymorpha</name>
    <dbReference type="NCBI Taxonomy" id="45954"/>
    <lineage>
        <taxon>Eukaryota</taxon>
        <taxon>Metazoa</taxon>
        <taxon>Spiralia</taxon>
        <taxon>Lophotrochozoa</taxon>
        <taxon>Mollusca</taxon>
        <taxon>Bivalvia</taxon>
        <taxon>Autobranchia</taxon>
        <taxon>Heteroconchia</taxon>
        <taxon>Euheterodonta</taxon>
        <taxon>Imparidentia</taxon>
        <taxon>Neoheterodontei</taxon>
        <taxon>Myida</taxon>
        <taxon>Dreissenoidea</taxon>
        <taxon>Dreissenidae</taxon>
        <taxon>Dreissena</taxon>
    </lineage>
</organism>